<protein>
    <recommendedName>
        <fullName evidence="6 7">Large ribosomal subunit protein uL18</fullName>
    </recommendedName>
</protein>
<reference evidence="8 9" key="1">
    <citation type="journal article" date="2016" name="Nat. Commun.">
        <title>Thousands of microbial genomes shed light on interconnected biogeochemical processes in an aquifer system.</title>
        <authorList>
            <person name="Anantharaman K."/>
            <person name="Brown C.T."/>
            <person name="Hug L.A."/>
            <person name="Sharon I."/>
            <person name="Castelle C.J."/>
            <person name="Probst A.J."/>
            <person name="Thomas B.C."/>
            <person name="Singh A."/>
            <person name="Wilkins M.J."/>
            <person name="Karaoz U."/>
            <person name="Brodie E.L."/>
            <person name="Williams K.H."/>
            <person name="Hubbard S.S."/>
            <person name="Banfield J.F."/>
        </authorList>
    </citation>
    <scope>NUCLEOTIDE SEQUENCE [LARGE SCALE GENOMIC DNA]</scope>
</reference>
<dbReference type="AlphaFoldDB" id="A0A1F7WJF7"/>
<dbReference type="Gene3D" id="3.30.420.100">
    <property type="match status" value="1"/>
</dbReference>
<dbReference type="InterPro" id="IPR057268">
    <property type="entry name" value="Ribosomal_L18"/>
</dbReference>
<evidence type="ECO:0000256" key="6">
    <source>
        <dbReference type="ARBA" id="ARBA00035197"/>
    </source>
</evidence>
<proteinExistence type="inferred from homology"/>
<dbReference type="InterPro" id="IPR005484">
    <property type="entry name" value="Ribosomal_uL18_bac/plant/anim"/>
</dbReference>
<dbReference type="CDD" id="cd00432">
    <property type="entry name" value="Ribosomal_L18_L5e"/>
    <property type="match status" value="1"/>
</dbReference>
<organism evidence="8 9">
    <name type="scientific">Candidatus Wallbacteria bacterium GWC2_49_35</name>
    <dbReference type="NCBI Taxonomy" id="1817813"/>
    <lineage>
        <taxon>Bacteria</taxon>
        <taxon>Candidatus Walliibacteriota</taxon>
    </lineage>
</organism>
<keyword evidence="2 7" id="KW-0699">rRNA-binding</keyword>
<keyword evidence="4 7" id="KW-0689">Ribosomal protein</keyword>
<dbReference type="NCBIfam" id="TIGR00060">
    <property type="entry name" value="L18_bact"/>
    <property type="match status" value="1"/>
</dbReference>
<evidence type="ECO:0000256" key="7">
    <source>
        <dbReference type="HAMAP-Rule" id="MF_01337"/>
    </source>
</evidence>
<dbReference type="InterPro" id="IPR004389">
    <property type="entry name" value="Ribosomal_uL18_bac-type"/>
</dbReference>
<evidence type="ECO:0000313" key="9">
    <source>
        <dbReference type="Proteomes" id="UP000178735"/>
    </source>
</evidence>
<dbReference type="PANTHER" id="PTHR12899:SF3">
    <property type="entry name" value="LARGE RIBOSOMAL SUBUNIT PROTEIN UL18M"/>
    <property type="match status" value="1"/>
</dbReference>
<dbReference type="Proteomes" id="UP000178735">
    <property type="component" value="Unassembled WGS sequence"/>
</dbReference>
<comment type="similarity">
    <text evidence="1 7">Belongs to the universal ribosomal protein uL18 family.</text>
</comment>
<dbReference type="GO" id="GO:0022625">
    <property type="term" value="C:cytosolic large ribosomal subunit"/>
    <property type="evidence" value="ECO:0007669"/>
    <property type="project" value="TreeGrafter"/>
</dbReference>
<evidence type="ECO:0000256" key="1">
    <source>
        <dbReference type="ARBA" id="ARBA00007116"/>
    </source>
</evidence>
<evidence type="ECO:0000256" key="5">
    <source>
        <dbReference type="ARBA" id="ARBA00023274"/>
    </source>
</evidence>
<gene>
    <name evidence="7" type="primary">rplR</name>
    <name evidence="8" type="ORF">A2008_10130</name>
</gene>
<dbReference type="HAMAP" id="MF_01337_B">
    <property type="entry name" value="Ribosomal_uL18_B"/>
    <property type="match status" value="1"/>
</dbReference>
<comment type="caution">
    <text evidence="8">The sequence shown here is derived from an EMBL/GenBank/DDBJ whole genome shotgun (WGS) entry which is preliminary data.</text>
</comment>
<dbReference type="Pfam" id="PF00861">
    <property type="entry name" value="Ribosomal_L18p"/>
    <property type="match status" value="1"/>
</dbReference>
<sequence length="126" mass="14208">MFNKISRKEMRKSRHYHIRKVMTGTTEKPRMSVFRSTKHIAVQVIDDIHGRTLVAASTYEKEISSELKKNKKSLDGVDAAKYIGKVIAERAKGKNITDVAFDRGGNLYVGRIKALADEARNAGLKF</sequence>
<dbReference type="EMBL" id="MGFH01000212">
    <property type="protein sequence ID" value="OGM02278.1"/>
    <property type="molecule type" value="Genomic_DNA"/>
</dbReference>
<comment type="function">
    <text evidence="7">This is one of the proteins that bind and probably mediate the attachment of the 5S RNA into the large ribosomal subunit, where it forms part of the central protuberance.</text>
</comment>
<dbReference type="STRING" id="1817813.A2008_10130"/>
<name>A0A1F7WJF7_9BACT</name>
<keyword evidence="5 7" id="KW-0687">Ribonucleoprotein</keyword>
<comment type="subunit">
    <text evidence="7">Part of the 50S ribosomal subunit; part of the 5S rRNA/L5/L18/L25 subcomplex. Contacts the 5S and 23S rRNAs.</text>
</comment>
<dbReference type="FunFam" id="3.30.420.100:FF:000001">
    <property type="entry name" value="50S ribosomal protein L18"/>
    <property type="match status" value="1"/>
</dbReference>
<dbReference type="GO" id="GO:0003735">
    <property type="term" value="F:structural constituent of ribosome"/>
    <property type="evidence" value="ECO:0007669"/>
    <property type="project" value="InterPro"/>
</dbReference>
<dbReference type="GO" id="GO:0008097">
    <property type="term" value="F:5S rRNA binding"/>
    <property type="evidence" value="ECO:0007669"/>
    <property type="project" value="TreeGrafter"/>
</dbReference>
<keyword evidence="3 7" id="KW-0694">RNA-binding</keyword>
<evidence type="ECO:0000313" key="8">
    <source>
        <dbReference type="EMBL" id="OGM02278.1"/>
    </source>
</evidence>
<evidence type="ECO:0000256" key="4">
    <source>
        <dbReference type="ARBA" id="ARBA00022980"/>
    </source>
</evidence>
<evidence type="ECO:0000256" key="2">
    <source>
        <dbReference type="ARBA" id="ARBA00022730"/>
    </source>
</evidence>
<dbReference type="SUPFAM" id="SSF53137">
    <property type="entry name" value="Translational machinery components"/>
    <property type="match status" value="1"/>
</dbReference>
<evidence type="ECO:0000256" key="3">
    <source>
        <dbReference type="ARBA" id="ARBA00022884"/>
    </source>
</evidence>
<dbReference type="GO" id="GO:0006412">
    <property type="term" value="P:translation"/>
    <property type="evidence" value="ECO:0007669"/>
    <property type="project" value="UniProtKB-UniRule"/>
</dbReference>
<dbReference type="PANTHER" id="PTHR12899">
    <property type="entry name" value="39S RIBOSOMAL PROTEIN L18, MITOCHONDRIAL"/>
    <property type="match status" value="1"/>
</dbReference>
<accession>A0A1F7WJF7</accession>